<protein>
    <recommendedName>
        <fullName evidence="1">SCP2 domain-containing protein</fullName>
    </recommendedName>
</protein>
<dbReference type="SUPFAM" id="SSF55718">
    <property type="entry name" value="SCP-like"/>
    <property type="match status" value="1"/>
</dbReference>
<evidence type="ECO:0000259" key="1">
    <source>
        <dbReference type="Pfam" id="PF02036"/>
    </source>
</evidence>
<dbReference type="Proteomes" id="UP000717996">
    <property type="component" value="Unassembled WGS sequence"/>
</dbReference>
<organism evidence="2 3">
    <name type="scientific">Rhizopus oryzae</name>
    <name type="common">Mucormycosis agent</name>
    <name type="synonym">Rhizopus arrhizus var. delemar</name>
    <dbReference type="NCBI Taxonomy" id="64495"/>
    <lineage>
        <taxon>Eukaryota</taxon>
        <taxon>Fungi</taxon>
        <taxon>Fungi incertae sedis</taxon>
        <taxon>Mucoromycota</taxon>
        <taxon>Mucoromycotina</taxon>
        <taxon>Mucoromycetes</taxon>
        <taxon>Mucorales</taxon>
        <taxon>Mucorineae</taxon>
        <taxon>Rhizopodaceae</taxon>
        <taxon>Rhizopus</taxon>
    </lineage>
</organism>
<dbReference type="InterPro" id="IPR003033">
    <property type="entry name" value="SCP2_sterol-bd_dom"/>
</dbReference>
<accession>A0A9P6YCG3</accession>
<dbReference type="PANTHER" id="PTHR10094:SF25">
    <property type="entry name" value="SCP2 STEROL-BINDING DOMAIN-CONTAINING PROTEIN 1"/>
    <property type="match status" value="1"/>
</dbReference>
<gene>
    <name evidence="2" type="ORF">G6F51_006136</name>
</gene>
<dbReference type="InterPro" id="IPR036527">
    <property type="entry name" value="SCP2_sterol-bd_dom_sf"/>
</dbReference>
<feature type="domain" description="SCP2" evidence="1">
    <location>
        <begin position="15"/>
        <end position="123"/>
    </location>
</feature>
<reference evidence="2" key="1">
    <citation type="journal article" date="2020" name="Microb. Genom.">
        <title>Genetic diversity of clinical and environmental Mucorales isolates obtained from an investigation of mucormycosis cases among solid organ transplant recipients.</title>
        <authorList>
            <person name="Nguyen M.H."/>
            <person name="Kaul D."/>
            <person name="Muto C."/>
            <person name="Cheng S.J."/>
            <person name="Richter R.A."/>
            <person name="Bruno V.M."/>
            <person name="Liu G."/>
            <person name="Beyhan S."/>
            <person name="Sundermann A.J."/>
            <person name="Mounaud S."/>
            <person name="Pasculle A.W."/>
            <person name="Nierman W.C."/>
            <person name="Driscoll E."/>
            <person name="Cumbie R."/>
            <person name="Clancy C.J."/>
            <person name="Dupont C.L."/>
        </authorList>
    </citation>
    <scope>NUCLEOTIDE SEQUENCE</scope>
    <source>
        <strain evidence="2">GL16</strain>
    </source>
</reference>
<sequence>MSRPELASSLLLPELERQLKEDKSLWPNIKGFFIVTVTKNKKARAKWYLLFQGNEISPVITSSEEKARKEMKGKVRTVQVQLDDYDLITFITGGLTGIKAYMTGRIKVKGDLLLAQRLEEVFEKMGGRERAMDFIKQNESAFTTIVKSKL</sequence>
<comment type="caution">
    <text evidence="2">The sequence shown here is derived from an EMBL/GenBank/DDBJ whole genome shotgun (WGS) entry which is preliminary data.</text>
</comment>
<name>A0A9P6YCG3_RHIOR</name>
<dbReference type="AlphaFoldDB" id="A0A9P6YCG3"/>
<proteinExistence type="predicted"/>
<dbReference type="EMBL" id="JAANIT010000808">
    <property type="protein sequence ID" value="KAG1544324.1"/>
    <property type="molecule type" value="Genomic_DNA"/>
</dbReference>
<dbReference type="GO" id="GO:0005829">
    <property type="term" value="C:cytosol"/>
    <property type="evidence" value="ECO:0007669"/>
    <property type="project" value="TreeGrafter"/>
</dbReference>
<evidence type="ECO:0000313" key="3">
    <source>
        <dbReference type="Proteomes" id="UP000717996"/>
    </source>
</evidence>
<evidence type="ECO:0000313" key="2">
    <source>
        <dbReference type="EMBL" id="KAG1544324.1"/>
    </source>
</evidence>
<dbReference type="OrthoDB" id="10265837at2759"/>
<dbReference type="Gene3D" id="3.30.1050.10">
    <property type="entry name" value="SCP2 sterol-binding domain"/>
    <property type="match status" value="1"/>
</dbReference>
<dbReference type="PANTHER" id="PTHR10094">
    <property type="entry name" value="STEROL CARRIER PROTEIN 2 SCP-2 FAMILY PROTEIN"/>
    <property type="match status" value="1"/>
</dbReference>
<dbReference type="Pfam" id="PF02036">
    <property type="entry name" value="SCP2"/>
    <property type="match status" value="1"/>
</dbReference>